<gene>
    <name evidence="4" type="ORF">GQE98_04205</name>
</gene>
<proteinExistence type="predicted"/>
<protein>
    <submittedName>
        <fullName evidence="4">TetR family transcriptional regulator</fullName>
    </submittedName>
</protein>
<feature type="compositionally biased region" description="Basic and acidic residues" evidence="2">
    <location>
        <begin position="8"/>
        <end position="21"/>
    </location>
</feature>
<feature type="domain" description="HTH tetR-type" evidence="3">
    <location>
        <begin position="31"/>
        <end position="78"/>
    </location>
</feature>
<evidence type="ECO:0000313" key="4">
    <source>
        <dbReference type="EMBL" id="MZR29833.1"/>
    </source>
</evidence>
<evidence type="ECO:0000256" key="1">
    <source>
        <dbReference type="ARBA" id="ARBA00023125"/>
    </source>
</evidence>
<reference evidence="4 5" key="1">
    <citation type="submission" date="2019-12" db="EMBL/GenBank/DDBJ databases">
        <title>Snethiella sp. nov. sp. isolated from sea sand.</title>
        <authorList>
            <person name="Kim J."/>
            <person name="Jeong S.E."/>
            <person name="Jung H.S."/>
            <person name="Jeon C.O."/>
        </authorList>
    </citation>
    <scope>NUCLEOTIDE SEQUENCE [LARGE SCALE GENOMIC DNA]</scope>
    <source>
        <strain evidence="4 5">DP05</strain>
    </source>
</reference>
<dbReference type="EMBL" id="WTUW01000001">
    <property type="protein sequence ID" value="MZR29833.1"/>
    <property type="molecule type" value="Genomic_DNA"/>
</dbReference>
<dbReference type="Pfam" id="PF00440">
    <property type="entry name" value="TetR_N"/>
    <property type="match status" value="1"/>
</dbReference>
<dbReference type="RefSeq" id="WP_161314380.1">
    <property type="nucleotide sequence ID" value="NZ_WTUW01000001.1"/>
</dbReference>
<dbReference type="Proteomes" id="UP000476030">
    <property type="component" value="Unassembled WGS sequence"/>
</dbReference>
<evidence type="ECO:0000256" key="2">
    <source>
        <dbReference type="SAM" id="MobiDB-lite"/>
    </source>
</evidence>
<feature type="region of interest" description="Disordered" evidence="2">
    <location>
        <begin position="234"/>
        <end position="254"/>
    </location>
</feature>
<dbReference type="AlphaFoldDB" id="A0A6L8W5S0"/>
<feature type="region of interest" description="Disordered" evidence="2">
    <location>
        <begin position="1"/>
        <end position="21"/>
    </location>
</feature>
<evidence type="ECO:0000259" key="3">
    <source>
        <dbReference type="Pfam" id="PF00440"/>
    </source>
</evidence>
<dbReference type="Gene3D" id="1.10.357.10">
    <property type="entry name" value="Tetracycline Repressor, domain 2"/>
    <property type="match status" value="1"/>
</dbReference>
<comment type="caution">
    <text evidence="4">The sequence shown here is derived from an EMBL/GenBank/DDBJ whole genome shotgun (WGS) entry which is preliminary data.</text>
</comment>
<organism evidence="4 5">
    <name type="scientific">Sneathiella litorea</name>
    <dbReference type="NCBI Taxonomy" id="2606216"/>
    <lineage>
        <taxon>Bacteria</taxon>
        <taxon>Pseudomonadati</taxon>
        <taxon>Pseudomonadota</taxon>
        <taxon>Alphaproteobacteria</taxon>
        <taxon>Sneathiellales</taxon>
        <taxon>Sneathiellaceae</taxon>
        <taxon>Sneathiella</taxon>
    </lineage>
</organism>
<feature type="compositionally biased region" description="Basic and acidic residues" evidence="2">
    <location>
        <begin position="234"/>
        <end position="243"/>
    </location>
</feature>
<name>A0A6L8W5S0_9PROT</name>
<evidence type="ECO:0000313" key="5">
    <source>
        <dbReference type="Proteomes" id="UP000476030"/>
    </source>
</evidence>
<sequence length="254" mass="28532">MTNSNLEKGTDDYPARMDDAPRPLDGTKLRIVTAAEKLFAIHGIDGVTLQQILKGAGQRNSSAMHYHFGSRDALIEAILMWRVTKIDAHRNKMIDELLAQGRGEDIRGIVETAVIPFIRPIEESVQPSYYNRFLLEVHRSPTVSFDDIIAGKADRGIKRMNELLLGQLDNIPAELRMTRIATLRSMLIFAVADIEAVRARKLRETGMFNFDRAVENLIDMASAAFIAPVSRETRSRLTQERQEAPGWSADDPTD</sequence>
<dbReference type="GO" id="GO:0003677">
    <property type="term" value="F:DNA binding"/>
    <property type="evidence" value="ECO:0007669"/>
    <property type="project" value="UniProtKB-KW"/>
</dbReference>
<keyword evidence="1" id="KW-0238">DNA-binding</keyword>
<keyword evidence="5" id="KW-1185">Reference proteome</keyword>
<dbReference type="InterPro" id="IPR001647">
    <property type="entry name" value="HTH_TetR"/>
</dbReference>
<dbReference type="InterPro" id="IPR009057">
    <property type="entry name" value="Homeodomain-like_sf"/>
</dbReference>
<accession>A0A6L8W5S0</accession>
<dbReference type="SUPFAM" id="SSF46689">
    <property type="entry name" value="Homeodomain-like"/>
    <property type="match status" value="1"/>
</dbReference>